<organism evidence="2 3">
    <name type="scientific">Bosea rubneri</name>
    <dbReference type="NCBI Taxonomy" id="3075434"/>
    <lineage>
        <taxon>Bacteria</taxon>
        <taxon>Pseudomonadati</taxon>
        <taxon>Pseudomonadota</taxon>
        <taxon>Alphaproteobacteria</taxon>
        <taxon>Hyphomicrobiales</taxon>
        <taxon>Boseaceae</taxon>
        <taxon>Bosea</taxon>
    </lineage>
</organism>
<accession>A0ABU3S1G1</accession>
<protein>
    <submittedName>
        <fullName evidence="2">Cbb3-type cytochrome oxidase assembly protein CcoS</fullName>
    </submittedName>
</protein>
<feature type="transmembrane region" description="Helical" evidence="1">
    <location>
        <begin position="6"/>
        <end position="26"/>
    </location>
</feature>
<gene>
    <name evidence="2" type="primary">ccoS</name>
    <name evidence="2" type="ORF">RKE40_01485</name>
</gene>
<dbReference type="Proteomes" id="UP001254257">
    <property type="component" value="Unassembled WGS sequence"/>
</dbReference>
<evidence type="ECO:0000256" key="1">
    <source>
        <dbReference type="SAM" id="Phobius"/>
    </source>
</evidence>
<dbReference type="RefSeq" id="WP_316016479.1">
    <property type="nucleotide sequence ID" value="NZ_JAWDID010000002.1"/>
</dbReference>
<evidence type="ECO:0000313" key="3">
    <source>
        <dbReference type="Proteomes" id="UP001254257"/>
    </source>
</evidence>
<keyword evidence="3" id="KW-1185">Reference proteome</keyword>
<dbReference type="Pfam" id="PF03597">
    <property type="entry name" value="FixS"/>
    <property type="match status" value="1"/>
</dbReference>
<proteinExistence type="predicted"/>
<dbReference type="InterPro" id="IPR004714">
    <property type="entry name" value="Cyt_oxidase_maturation_cbb3"/>
</dbReference>
<comment type="caution">
    <text evidence="2">The sequence shown here is derived from an EMBL/GenBank/DDBJ whole genome shotgun (WGS) entry which is preliminary data.</text>
</comment>
<dbReference type="EMBL" id="JAWDID010000002">
    <property type="protein sequence ID" value="MDU0338531.1"/>
    <property type="molecule type" value="Genomic_DNA"/>
</dbReference>
<dbReference type="NCBIfam" id="TIGR00847">
    <property type="entry name" value="ccoS"/>
    <property type="match status" value="1"/>
</dbReference>
<evidence type="ECO:0000313" key="2">
    <source>
        <dbReference type="EMBL" id="MDU0338531.1"/>
    </source>
</evidence>
<keyword evidence="1" id="KW-0472">Membrane</keyword>
<reference evidence="2 3" key="1">
    <citation type="submission" date="2023-09" db="EMBL/GenBank/DDBJ databases">
        <title>Whole genome shotgun sequencing (WGS) of Bosea sp. ZW T0_25, isolated from stored onions (Allium cepa).</title>
        <authorList>
            <person name="Stoll D.A."/>
            <person name="Huch M."/>
        </authorList>
    </citation>
    <scope>NUCLEOTIDE SEQUENCE [LARGE SCALE GENOMIC DNA]</scope>
    <source>
        <strain evidence="2 3">ZW T0_25</strain>
    </source>
</reference>
<dbReference type="PANTHER" id="PTHR41532:SF1">
    <property type="entry name" value="FIXS PROTEIN"/>
    <property type="match status" value="1"/>
</dbReference>
<dbReference type="PANTHER" id="PTHR41532">
    <property type="entry name" value="FIXS PROTEIN"/>
    <property type="match status" value="1"/>
</dbReference>
<keyword evidence="1" id="KW-1133">Transmembrane helix</keyword>
<name>A0ABU3S1G1_9HYPH</name>
<sequence>MSPLLFLIPIALTLGALGVVAFLWTLRSGQYDDLDGAAERIFLDDDRLEASHDR</sequence>
<keyword evidence="1" id="KW-0812">Transmembrane</keyword>